<evidence type="ECO:0000256" key="20">
    <source>
        <dbReference type="PIRSR" id="PIRSR621190-2"/>
    </source>
</evidence>
<protein>
    <recommendedName>
        <fullName evidence="17">interstitial collagenase</fullName>
        <ecNumber evidence="17">3.4.24.7</ecNumber>
    </recommendedName>
</protein>
<dbReference type="GO" id="GO:0031012">
    <property type="term" value="C:extracellular matrix"/>
    <property type="evidence" value="ECO:0007669"/>
    <property type="project" value="InterPro"/>
</dbReference>
<dbReference type="SMART" id="SM00235">
    <property type="entry name" value="ZnMc"/>
    <property type="match status" value="1"/>
</dbReference>
<dbReference type="GO" id="GO:0004222">
    <property type="term" value="F:metalloendopeptidase activity"/>
    <property type="evidence" value="ECO:0007669"/>
    <property type="project" value="InterPro"/>
</dbReference>
<feature type="binding site" evidence="20">
    <location>
        <position position="173"/>
    </location>
    <ligand>
        <name>Ca(2+)</name>
        <dbReference type="ChEBI" id="CHEBI:29108"/>
        <label>3</label>
    </ligand>
</feature>
<keyword evidence="13" id="KW-0177">Collagen degradation</keyword>
<evidence type="ECO:0000256" key="7">
    <source>
        <dbReference type="ARBA" id="ARBA00022729"/>
    </source>
</evidence>
<comment type="subcellular location">
    <subcellularLocation>
        <location evidence="1">Secreted</location>
        <location evidence="1">Extracellular space</location>
        <location evidence="1">Extracellular matrix</location>
    </subcellularLocation>
</comment>
<dbReference type="InterPro" id="IPR036375">
    <property type="entry name" value="Hemopexin-like_dom_sf"/>
</dbReference>
<evidence type="ECO:0000256" key="13">
    <source>
        <dbReference type="ARBA" id="ARBA00023105"/>
    </source>
</evidence>
<feature type="binding site" evidence="19">
    <location>
        <position position="204"/>
    </location>
    <ligand>
        <name>Zn(2+)</name>
        <dbReference type="ChEBI" id="CHEBI:29105"/>
        <label>2</label>
        <note>catalytic</note>
    </ligand>
</feature>
<dbReference type="InterPro" id="IPR002477">
    <property type="entry name" value="Peptidoglycan-bd-like"/>
</dbReference>
<evidence type="ECO:0000256" key="6">
    <source>
        <dbReference type="ARBA" id="ARBA00022723"/>
    </source>
</evidence>
<keyword evidence="7" id="KW-0732">Signal</keyword>
<feature type="binding site" evidence="20">
    <location>
        <position position="151"/>
    </location>
    <ligand>
        <name>Ca(2+)</name>
        <dbReference type="ChEBI" id="CHEBI:29108"/>
        <label>3</label>
    </ligand>
</feature>
<keyword evidence="9" id="KW-0378">Hydrolase</keyword>
<comment type="cofactor">
    <cofactor evidence="20">
        <name>Zn(2+)</name>
        <dbReference type="ChEBI" id="CHEBI:29105"/>
    </cofactor>
    <text evidence="20">Binds 2 Zn(2+) ions per subunit.</text>
</comment>
<feature type="binding site" evidence="20">
    <location>
        <position position="361"/>
    </location>
    <ligand>
        <name>Ca(2+)</name>
        <dbReference type="ChEBI" id="CHEBI:29108"/>
        <label>5</label>
    </ligand>
</feature>
<keyword evidence="3" id="KW-0964">Secreted</keyword>
<dbReference type="InterPro" id="IPR036365">
    <property type="entry name" value="PGBD-like_sf"/>
</dbReference>
<feature type="modified residue" description="Phosphotyrosine; by PKDCC" evidence="22">
    <location>
        <position position="342"/>
    </location>
</feature>
<keyword evidence="11 20" id="KW-0106">Calcium</keyword>
<dbReference type="InterPro" id="IPR018486">
    <property type="entry name" value="Hemopexin_CS"/>
</dbReference>
<dbReference type="EC" id="3.4.24.7" evidence="17"/>
<keyword evidence="15 21" id="KW-1015">Disulfide bond</keyword>
<dbReference type="PANTHER" id="PTHR10201">
    <property type="entry name" value="MATRIX METALLOPROTEINASE"/>
    <property type="match status" value="1"/>
</dbReference>
<evidence type="ECO:0000256" key="23">
    <source>
        <dbReference type="PROSITE-ProRule" id="PRU01011"/>
    </source>
</evidence>
<dbReference type="Pfam" id="PF00045">
    <property type="entry name" value="Hemopexin"/>
    <property type="match status" value="3"/>
</dbReference>
<feature type="binding site" evidence="20">
    <location>
        <position position="158"/>
    </location>
    <ligand>
        <name>Zn(2+)</name>
        <dbReference type="ChEBI" id="CHEBI:29105"/>
        <label>1</label>
    </ligand>
</feature>
<dbReference type="AlphaFoldDB" id="A0A3B3RUY2"/>
<keyword evidence="14" id="KW-0865">Zymogen</keyword>
<dbReference type="PROSITE" id="PS00024">
    <property type="entry name" value="HEMOPEXIN"/>
    <property type="match status" value="1"/>
</dbReference>
<reference evidence="25" key="1">
    <citation type="submission" date="2025-08" db="UniProtKB">
        <authorList>
            <consortium name="Ensembl"/>
        </authorList>
    </citation>
    <scope>IDENTIFICATION</scope>
</reference>
<evidence type="ECO:0000256" key="12">
    <source>
        <dbReference type="ARBA" id="ARBA00023049"/>
    </source>
</evidence>
<feature type="domain" description="Peptidase metallopeptidase" evidence="24">
    <location>
        <begin position="105"/>
        <end position="240"/>
    </location>
</feature>
<evidence type="ECO:0000256" key="14">
    <source>
        <dbReference type="ARBA" id="ARBA00023145"/>
    </source>
</evidence>
<evidence type="ECO:0000256" key="3">
    <source>
        <dbReference type="ARBA" id="ARBA00022525"/>
    </source>
</evidence>
<feature type="binding site" evidence="20">
    <location>
        <position position="313"/>
    </location>
    <ligand>
        <name>Ca(2+)</name>
        <dbReference type="ChEBI" id="CHEBI:29108"/>
        <label>5</label>
    </ligand>
</feature>
<sequence>HICRRPAPNDFSTVWQQSFRLNLAWSHYPAFANALLQTYLKMFYELKDNPDDRIWRFNPFTLKLKEMQQFFRLKVTGVLDDKTLEVMKKPRCGVPDMAEYSTFPGNPKWPNNNVTYRIKNYTPDLSVLLRFTLRQRAFVPLDHGDPYPFDGPDGTLAHAFSPSSGFGGDTHFDEDETFTSHTTAGYNLFIVAAHEFGHALGLSHSTDPGALMYPMYSYRDPSTFTLPYDDVKGIQFIYGSNPNVNQGVTDVPPPQTPDPCDPKLVLDAVASLRGEVMFFKDKFFWRSVPQSNQQELHLIASFWPEVPNNIDAAYENPSLDRVFLFKGNQVWALSGYDIVPGYPKNLTSMGLPARLQKITAAVYDKASRKTLFFVNKHYFSYDESKGKMDKGYPKLVKNTFPGMTERVTAAFQLHGFTYLSSGRRLYEYSYQSQRLHRQLPGTHFLNC</sequence>
<feature type="binding site" evidence="20">
    <location>
        <position position="311"/>
    </location>
    <ligand>
        <name>Ca(2+)</name>
        <dbReference type="ChEBI" id="CHEBI:29108"/>
        <label>4</label>
    </ligand>
</feature>
<evidence type="ECO:0000256" key="5">
    <source>
        <dbReference type="ARBA" id="ARBA00022670"/>
    </source>
</evidence>
<evidence type="ECO:0000256" key="15">
    <source>
        <dbReference type="ARBA" id="ARBA00023157"/>
    </source>
</evidence>
<feature type="binding site" evidence="20">
    <location>
        <position position="150"/>
    </location>
    <ligand>
        <name>Ca(2+)</name>
        <dbReference type="ChEBI" id="CHEBI:29108"/>
        <label>3</label>
    </ligand>
</feature>
<dbReference type="InterPro" id="IPR018487">
    <property type="entry name" value="Hemopexin-like_repeat"/>
</dbReference>
<evidence type="ECO:0000256" key="2">
    <source>
        <dbReference type="ARBA" id="ARBA00010370"/>
    </source>
</evidence>
<dbReference type="Pfam" id="PF01471">
    <property type="entry name" value="PG_binding_1"/>
    <property type="match status" value="1"/>
</dbReference>
<feature type="binding site" evidence="20">
    <location>
        <position position="267"/>
    </location>
    <ligand>
        <name>Ca(2+)</name>
        <dbReference type="ChEBI" id="CHEBI:29108"/>
        <label>4</label>
    </ligand>
</feature>
<evidence type="ECO:0000256" key="16">
    <source>
        <dbReference type="ARBA" id="ARBA00036005"/>
    </source>
</evidence>
<dbReference type="PIRSF" id="PIRSF001191">
    <property type="entry name" value="Peptidase_M10A_matrix"/>
    <property type="match status" value="1"/>
</dbReference>
<dbReference type="FunFam" id="2.110.10.10:FF:000002">
    <property type="entry name" value="Matrix metallopeptidase 3"/>
    <property type="match status" value="1"/>
</dbReference>
<reference evidence="25" key="2">
    <citation type="submission" date="2025-09" db="UniProtKB">
        <authorList>
            <consortium name="Ensembl"/>
        </authorList>
    </citation>
    <scope>IDENTIFICATION</scope>
</reference>
<name>A0A3B3RUY2_9TELE</name>
<feature type="repeat" description="Hemopexin" evidence="23">
    <location>
        <begin position="307"/>
        <end position="353"/>
    </location>
</feature>
<dbReference type="PROSITE" id="PS51642">
    <property type="entry name" value="HEMOPEXIN_2"/>
    <property type="match status" value="3"/>
</dbReference>
<feature type="disulfide bond" evidence="21">
    <location>
        <begin position="260"/>
        <end position="447"/>
    </location>
</feature>
<evidence type="ECO:0000256" key="21">
    <source>
        <dbReference type="PIRSR" id="PIRSR621190-3"/>
    </source>
</evidence>
<evidence type="ECO:0000259" key="24">
    <source>
        <dbReference type="SMART" id="SM00235"/>
    </source>
</evidence>
<keyword evidence="6 19" id="KW-0479">Metal-binding</keyword>
<dbReference type="GO" id="GO:0030574">
    <property type="term" value="P:collagen catabolic process"/>
    <property type="evidence" value="ECO:0007669"/>
    <property type="project" value="TreeGrafter"/>
</dbReference>
<dbReference type="InterPro" id="IPR006026">
    <property type="entry name" value="Peptidase_Metallo"/>
</dbReference>
<keyword evidence="26" id="KW-1185">Reference proteome</keyword>
<feature type="repeat" description="Hemopexin" evidence="23">
    <location>
        <begin position="355"/>
        <end position="403"/>
    </location>
</feature>
<comment type="similarity">
    <text evidence="2">Belongs to the peptidase M10A family.</text>
</comment>
<evidence type="ECO:0000313" key="25">
    <source>
        <dbReference type="Ensembl" id="ENSPKIP00000022332.1"/>
    </source>
</evidence>
<dbReference type="Proteomes" id="UP000261540">
    <property type="component" value="Unplaced"/>
</dbReference>
<feature type="binding site" description="in inhibited form" evidence="20">
    <location>
        <position position="92"/>
    </location>
    <ligand>
        <name>Zn(2+)</name>
        <dbReference type="ChEBI" id="CHEBI:29105"/>
        <label>2</label>
        <note>catalytic</note>
    </ligand>
</feature>
<dbReference type="SUPFAM" id="SSF47090">
    <property type="entry name" value="PGBD-like"/>
    <property type="match status" value="1"/>
</dbReference>
<proteinExistence type="inferred from homology"/>
<dbReference type="GO" id="GO:0006508">
    <property type="term" value="P:proteolysis"/>
    <property type="evidence" value="ECO:0007669"/>
    <property type="project" value="UniProtKB-KW"/>
</dbReference>
<feature type="binding site" evidence="20">
    <location>
        <position position="169"/>
    </location>
    <ligand>
        <name>Ca(2+)</name>
        <dbReference type="ChEBI" id="CHEBI:29108"/>
        <label>2</label>
    </ligand>
</feature>
<keyword evidence="5" id="KW-0645">Protease</keyword>
<feature type="binding site" evidence="20">
    <location>
        <position position="145"/>
    </location>
    <ligand>
        <name>Zn(2+)</name>
        <dbReference type="ChEBI" id="CHEBI:29105"/>
        <label>1</label>
    </ligand>
</feature>
<feature type="binding site" evidence="20">
    <location>
        <position position="176"/>
    </location>
    <ligand>
        <name>Ca(2+)</name>
        <dbReference type="ChEBI" id="CHEBI:29108"/>
        <label>1</label>
    </ligand>
</feature>
<dbReference type="PRINTS" id="PR00138">
    <property type="entry name" value="MATRIXIN"/>
</dbReference>
<dbReference type="CDD" id="cd00094">
    <property type="entry name" value="HX"/>
    <property type="match status" value="1"/>
</dbReference>
<keyword evidence="4" id="KW-0272">Extracellular matrix</keyword>
<keyword evidence="10 19" id="KW-0862">Zinc</keyword>
<evidence type="ECO:0000256" key="9">
    <source>
        <dbReference type="ARBA" id="ARBA00022801"/>
    </source>
</evidence>
<feature type="binding site" evidence="20">
    <location>
        <position position="171"/>
    </location>
    <ligand>
        <name>Zn(2+)</name>
        <dbReference type="ChEBI" id="CHEBI:29105"/>
        <label>1</label>
    </ligand>
</feature>
<dbReference type="Gene3D" id="3.40.390.10">
    <property type="entry name" value="Collagenase (Catalytic Domain)"/>
    <property type="match status" value="2"/>
</dbReference>
<feature type="binding site" evidence="19">
    <location>
        <position position="194"/>
    </location>
    <ligand>
        <name>Zn(2+)</name>
        <dbReference type="ChEBI" id="CHEBI:29105"/>
        <label>2</label>
        <note>catalytic</note>
    </ligand>
</feature>
<feature type="binding site" evidence="20">
    <location>
        <position position="124"/>
    </location>
    <ligand>
        <name>Ca(2+)</name>
        <dbReference type="ChEBI" id="CHEBI:29108"/>
        <label>1</label>
    </ligand>
</feature>
<feature type="active site" evidence="18">
    <location>
        <position position="195"/>
    </location>
</feature>
<keyword evidence="12" id="KW-0482">Metalloprotease</keyword>
<dbReference type="InterPro" id="IPR021190">
    <property type="entry name" value="Pept_M10A"/>
</dbReference>
<feature type="binding site" evidence="19">
    <location>
        <position position="198"/>
    </location>
    <ligand>
        <name>Zn(2+)</name>
        <dbReference type="ChEBI" id="CHEBI:29105"/>
        <label>2</label>
        <note>catalytic</note>
    </ligand>
</feature>
<feature type="repeat" description="Hemopexin" evidence="23">
    <location>
        <begin position="257"/>
        <end position="306"/>
    </location>
</feature>
<dbReference type="SMART" id="SM00120">
    <property type="entry name" value="HX"/>
    <property type="match status" value="4"/>
</dbReference>
<dbReference type="Ensembl" id="ENSPKIT00000002991.1">
    <property type="protein sequence ID" value="ENSPKIP00000022332.1"/>
    <property type="gene ID" value="ENSPKIG00000006293.1"/>
</dbReference>
<evidence type="ECO:0000256" key="18">
    <source>
        <dbReference type="PIRSR" id="PIRSR001191-1"/>
    </source>
</evidence>
<dbReference type="Pfam" id="PF00413">
    <property type="entry name" value="Peptidase_M10"/>
    <property type="match status" value="1"/>
</dbReference>
<dbReference type="SUPFAM" id="SSF55486">
    <property type="entry name" value="Metalloproteases ('zincins'), catalytic domain"/>
    <property type="match status" value="1"/>
</dbReference>
<evidence type="ECO:0000313" key="26">
    <source>
        <dbReference type="Proteomes" id="UP000261540"/>
    </source>
</evidence>
<evidence type="ECO:0000256" key="4">
    <source>
        <dbReference type="ARBA" id="ARBA00022530"/>
    </source>
</evidence>
<organism evidence="25 26">
    <name type="scientific">Paramormyrops kingsleyae</name>
    <dbReference type="NCBI Taxonomy" id="1676925"/>
    <lineage>
        <taxon>Eukaryota</taxon>
        <taxon>Metazoa</taxon>
        <taxon>Chordata</taxon>
        <taxon>Craniata</taxon>
        <taxon>Vertebrata</taxon>
        <taxon>Euteleostomi</taxon>
        <taxon>Actinopterygii</taxon>
        <taxon>Neopterygii</taxon>
        <taxon>Teleostei</taxon>
        <taxon>Osteoglossocephala</taxon>
        <taxon>Osteoglossomorpha</taxon>
        <taxon>Osteoglossiformes</taxon>
        <taxon>Mormyridae</taxon>
        <taxon>Paramormyrops</taxon>
    </lineage>
</organism>
<evidence type="ECO:0000256" key="1">
    <source>
        <dbReference type="ARBA" id="ARBA00004498"/>
    </source>
</evidence>
<evidence type="ECO:0000256" key="10">
    <source>
        <dbReference type="ARBA" id="ARBA00022833"/>
    </source>
</evidence>
<keyword evidence="8" id="KW-0677">Repeat</keyword>
<dbReference type="GeneTree" id="ENSGT00940000154907"/>
<accession>A0A3B3RUY2</accession>
<feature type="binding site" evidence="20">
    <location>
        <position position="176"/>
    </location>
    <ligand>
        <name>Ca(2+)</name>
        <dbReference type="ChEBI" id="CHEBI:29108"/>
        <label>3</label>
    </ligand>
</feature>
<dbReference type="SUPFAM" id="SSF50923">
    <property type="entry name" value="Hemopexin-like domain"/>
    <property type="match status" value="1"/>
</dbReference>
<evidence type="ECO:0000256" key="17">
    <source>
        <dbReference type="ARBA" id="ARBA00038924"/>
    </source>
</evidence>
<dbReference type="GO" id="GO:0008270">
    <property type="term" value="F:zinc ion binding"/>
    <property type="evidence" value="ECO:0007669"/>
    <property type="project" value="InterPro"/>
</dbReference>
<evidence type="ECO:0000256" key="8">
    <source>
        <dbReference type="ARBA" id="ARBA00022737"/>
    </source>
</evidence>
<dbReference type="InterPro" id="IPR000585">
    <property type="entry name" value="Hemopexin-like_dom"/>
</dbReference>
<comment type="catalytic activity">
    <reaction evidence="16">
        <text>Cleavage of the triple helix of collagen at about three-quarters of the length of the molecule from the N-terminus, at 775-Gly-|-Ile-776 in the alpha1(I) chain. Cleaves synthetic substrates and alpha-macroglobulins at bonds where P1' is a hydrophobic residue.</text>
        <dbReference type="EC" id="3.4.24.7"/>
    </reaction>
</comment>
<dbReference type="PANTHER" id="PTHR10201:SF151">
    <property type="entry name" value="INTERSTITIAL COLLAGENASE"/>
    <property type="match status" value="1"/>
</dbReference>
<dbReference type="InterPro" id="IPR033739">
    <property type="entry name" value="M10A_MMP"/>
</dbReference>
<evidence type="ECO:0000256" key="11">
    <source>
        <dbReference type="ARBA" id="ARBA00022837"/>
    </source>
</evidence>
<dbReference type="Gene3D" id="2.110.10.10">
    <property type="entry name" value="Hemopexin-like domain"/>
    <property type="match status" value="1"/>
</dbReference>
<dbReference type="InterPro" id="IPR001818">
    <property type="entry name" value="Pept_M10_metallopeptidase"/>
</dbReference>
<dbReference type="GO" id="GO:0030198">
    <property type="term" value="P:extracellular matrix organization"/>
    <property type="evidence" value="ECO:0007669"/>
    <property type="project" value="TreeGrafter"/>
</dbReference>
<feature type="binding site" evidence="20">
    <location>
        <position position="212"/>
    </location>
    <ligand>
        <name>Zn(2+)</name>
        <dbReference type="ChEBI" id="CHEBI:29105"/>
        <label>2</label>
        <note>catalytic</note>
    </ligand>
</feature>
<dbReference type="InterPro" id="IPR024079">
    <property type="entry name" value="MetalloPept_cat_dom_sf"/>
</dbReference>
<comment type="cofactor">
    <cofactor evidence="20">
        <name>Ca(2+)</name>
        <dbReference type="ChEBI" id="CHEBI:29108"/>
    </cofactor>
    <text evidence="20">Can bind about 5 Ca(2+) ions per subunit.</text>
</comment>
<evidence type="ECO:0000256" key="19">
    <source>
        <dbReference type="PIRSR" id="PIRSR001191-2"/>
    </source>
</evidence>
<evidence type="ECO:0000256" key="22">
    <source>
        <dbReference type="PIRSR" id="PIRSR621190-4"/>
    </source>
</evidence>
<feature type="binding site" evidence="20">
    <location>
        <position position="167"/>
    </location>
    <ligand>
        <name>Ca(2+)</name>
        <dbReference type="ChEBI" id="CHEBI:29108"/>
        <label>2</label>
    </ligand>
</feature>
<feature type="binding site" evidence="20">
    <location>
        <position position="143"/>
    </location>
    <ligand>
        <name>Zn(2+)</name>
        <dbReference type="ChEBI" id="CHEBI:29105"/>
        <label>1</label>
    </ligand>
</feature>
<dbReference type="CDD" id="cd04278">
    <property type="entry name" value="ZnMc_MMP"/>
    <property type="match status" value="1"/>
</dbReference>